<dbReference type="SMART" id="SM00471">
    <property type="entry name" value="HDc"/>
    <property type="match status" value="1"/>
</dbReference>
<dbReference type="Gene3D" id="1.10.472.50">
    <property type="entry name" value="HD-domain/PDEase-like"/>
    <property type="match status" value="1"/>
</dbReference>
<gene>
    <name evidence="2" type="ORF">P280DRAFT_400532</name>
</gene>
<dbReference type="PANTHER" id="PTHR33594">
    <property type="entry name" value="SUPERFAMILY HYDROLASE, PUTATIVE (AFU_ORTHOLOGUE AFUA_1G03035)-RELATED"/>
    <property type="match status" value="1"/>
</dbReference>
<evidence type="ECO:0000313" key="3">
    <source>
        <dbReference type="Proteomes" id="UP000799753"/>
    </source>
</evidence>
<dbReference type="SUPFAM" id="SSF109604">
    <property type="entry name" value="HD-domain/PDEase-like"/>
    <property type="match status" value="1"/>
</dbReference>
<dbReference type="PANTHER" id="PTHR33594:SF1">
    <property type="entry name" value="HD_PDEASE DOMAIN-CONTAINING PROTEIN"/>
    <property type="match status" value="1"/>
</dbReference>
<dbReference type="InterPro" id="IPR003607">
    <property type="entry name" value="HD/PDEase_dom"/>
</dbReference>
<name>A0A6A6RZH8_9PLEO</name>
<dbReference type="Proteomes" id="UP000799753">
    <property type="component" value="Unassembled WGS sequence"/>
</dbReference>
<dbReference type="EMBL" id="MU006784">
    <property type="protein sequence ID" value="KAF2640956.1"/>
    <property type="molecule type" value="Genomic_DNA"/>
</dbReference>
<dbReference type="Gene3D" id="1.20.58.1910">
    <property type="match status" value="1"/>
</dbReference>
<protein>
    <recommendedName>
        <fullName evidence="1">HD/PDEase domain-containing protein</fullName>
    </recommendedName>
</protein>
<feature type="domain" description="HD/PDEase" evidence="1">
    <location>
        <begin position="28"/>
        <end position="165"/>
    </location>
</feature>
<dbReference type="AlphaFoldDB" id="A0A6A6RZH8"/>
<accession>A0A6A6RZH8</accession>
<organism evidence="2 3">
    <name type="scientific">Massarina eburnea CBS 473.64</name>
    <dbReference type="NCBI Taxonomy" id="1395130"/>
    <lineage>
        <taxon>Eukaryota</taxon>
        <taxon>Fungi</taxon>
        <taxon>Dikarya</taxon>
        <taxon>Ascomycota</taxon>
        <taxon>Pezizomycotina</taxon>
        <taxon>Dothideomycetes</taxon>
        <taxon>Pleosporomycetidae</taxon>
        <taxon>Pleosporales</taxon>
        <taxon>Massarineae</taxon>
        <taxon>Massarinaceae</taxon>
        <taxon>Massarina</taxon>
    </lineage>
</organism>
<dbReference type="CDD" id="cd00077">
    <property type="entry name" value="HDc"/>
    <property type="match status" value="1"/>
</dbReference>
<proteinExistence type="predicted"/>
<dbReference type="Pfam" id="PF01966">
    <property type="entry name" value="HD"/>
    <property type="match status" value="1"/>
</dbReference>
<reference evidence="2" key="1">
    <citation type="journal article" date="2020" name="Stud. Mycol.">
        <title>101 Dothideomycetes genomes: a test case for predicting lifestyles and emergence of pathogens.</title>
        <authorList>
            <person name="Haridas S."/>
            <person name="Albert R."/>
            <person name="Binder M."/>
            <person name="Bloem J."/>
            <person name="Labutti K."/>
            <person name="Salamov A."/>
            <person name="Andreopoulos B."/>
            <person name="Baker S."/>
            <person name="Barry K."/>
            <person name="Bills G."/>
            <person name="Bluhm B."/>
            <person name="Cannon C."/>
            <person name="Castanera R."/>
            <person name="Culley D."/>
            <person name="Daum C."/>
            <person name="Ezra D."/>
            <person name="Gonzalez J."/>
            <person name="Henrissat B."/>
            <person name="Kuo A."/>
            <person name="Liang C."/>
            <person name="Lipzen A."/>
            <person name="Lutzoni F."/>
            <person name="Magnuson J."/>
            <person name="Mondo S."/>
            <person name="Nolan M."/>
            <person name="Ohm R."/>
            <person name="Pangilinan J."/>
            <person name="Park H.-J."/>
            <person name="Ramirez L."/>
            <person name="Alfaro M."/>
            <person name="Sun H."/>
            <person name="Tritt A."/>
            <person name="Yoshinaga Y."/>
            <person name="Zwiers L.-H."/>
            <person name="Turgeon B."/>
            <person name="Goodwin S."/>
            <person name="Spatafora J."/>
            <person name="Crous P."/>
            <person name="Grigoriev I."/>
        </authorList>
    </citation>
    <scope>NUCLEOTIDE SEQUENCE</scope>
    <source>
        <strain evidence="2">CBS 473.64</strain>
    </source>
</reference>
<sequence>MNIPHQDRAMFTKVNEAVRDYMYKPSFDPSHDYEHIQRVVANAYRIYTAELARSPQELWIAKVNPVTVYLAAMMHDVGEPKYLLPGESQDGHVRDLLAHCGVPSELAQYIGAIVPRVSFTRENKLIEQGNNDQMFRDCEEYPELRIVQDSDRLDAMGLVGQARCFVYGGKYVQRLEQTMHMGVILQRVRFEKTVELMKTETGRAEADVRWARMLEFRRVYSLETDVSGVCDFEMEELESA</sequence>
<evidence type="ECO:0000313" key="2">
    <source>
        <dbReference type="EMBL" id="KAF2640956.1"/>
    </source>
</evidence>
<keyword evidence="3" id="KW-1185">Reference proteome</keyword>
<dbReference type="InterPro" id="IPR006674">
    <property type="entry name" value="HD_domain"/>
</dbReference>
<evidence type="ECO:0000259" key="1">
    <source>
        <dbReference type="SMART" id="SM00471"/>
    </source>
</evidence>
<dbReference type="OrthoDB" id="16547at2759"/>